<accession>A0A182S1V3</accession>
<dbReference type="AlphaFoldDB" id="A0A182S1V3"/>
<name>A0A182S1V3_ANOFN</name>
<protein>
    <submittedName>
        <fullName evidence="1">Uncharacterized protein</fullName>
    </submittedName>
</protein>
<dbReference type="VEuPathDB" id="VectorBase:AFUN014440"/>
<sequence length="62" mass="7115">MYWASSRDTVCWELFSSASCFFISITSNSHELRLSIRMLSLCCKSCTFLCDSCTSLLPMKSW</sequence>
<reference evidence="1" key="1">
    <citation type="submission" date="2020-05" db="UniProtKB">
        <authorList>
            <consortium name="EnsemblMetazoa"/>
        </authorList>
    </citation>
    <scope>IDENTIFICATION</scope>
    <source>
        <strain evidence="1">FUMOZ</strain>
    </source>
</reference>
<dbReference type="EnsemblMetazoa" id="AFUN014440-RA">
    <property type="protein sequence ID" value="AFUN014440-PA"/>
    <property type="gene ID" value="AFUN014440"/>
</dbReference>
<evidence type="ECO:0000313" key="1">
    <source>
        <dbReference type="EnsemblMetazoa" id="AFUN014440-PA"/>
    </source>
</evidence>
<organism evidence="1">
    <name type="scientific">Anopheles funestus</name>
    <name type="common">African malaria mosquito</name>
    <dbReference type="NCBI Taxonomy" id="62324"/>
    <lineage>
        <taxon>Eukaryota</taxon>
        <taxon>Metazoa</taxon>
        <taxon>Ecdysozoa</taxon>
        <taxon>Arthropoda</taxon>
        <taxon>Hexapoda</taxon>
        <taxon>Insecta</taxon>
        <taxon>Pterygota</taxon>
        <taxon>Neoptera</taxon>
        <taxon>Endopterygota</taxon>
        <taxon>Diptera</taxon>
        <taxon>Nematocera</taxon>
        <taxon>Culicoidea</taxon>
        <taxon>Culicidae</taxon>
        <taxon>Anophelinae</taxon>
        <taxon>Anopheles</taxon>
    </lineage>
</organism>
<proteinExistence type="predicted"/>